<feature type="region of interest" description="Disordered" evidence="1">
    <location>
        <begin position="1"/>
        <end position="41"/>
    </location>
</feature>
<name>A0AAD2JI58_9STRA</name>
<keyword evidence="4" id="KW-1185">Reference proteome</keyword>
<evidence type="ECO:0000256" key="1">
    <source>
        <dbReference type="SAM" id="MobiDB-lite"/>
    </source>
</evidence>
<reference evidence="3" key="1">
    <citation type="submission" date="2023-08" db="EMBL/GenBank/DDBJ databases">
        <authorList>
            <person name="Audoor S."/>
            <person name="Bilcke G."/>
        </authorList>
    </citation>
    <scope>NUCLEOTIDE SEQUENCE</scope>
</reference>
<protein>
    <recommendedName>
        <fullName evidence="2">DUF6824 domain-containing protein</fullName>
    </recommendedName>
</protein>
<dbReference type="Pfam" id="PF20710">
    <property type="entry name" value="DUF6824"/>
    <property type="match status" value="1"/>
</dbReference>
<evidence type="ECO:0000259" key="2">
    <source>
        <dbReference type="Pfam" id="PF20710"/>
    </source>
</evidence>
<accession>A0AAD2JI58</accession>
<feature type="region of interest" description="Disordered" evidence="1">
    <location>
        <begin position="302"/>
        <end position="332"/>
    </location>
</feature>
<sequence>MFSSPSNNARTMPSPDSKMLNPRVVDNPKNKPIPPNAIPMGRNWNKNDDIAALHVMYQKVVEENAEDYAQSDGKKVVSQRIAKLLEAKGIRFVRHNLEKECWEDAPPTSVLKKISAACRKWKNAKSSCLQHPAKPKQTKRKKDVCHSISNDLDSSQEVIRTSTTTHITTVSELPISTRRSSRVAATGSTVVIAQTSKMANAHESKVASTGSHVPVEDPNMPVHETTAWIKTNHLGGLVAHLFPQSPGSPLRAVPVGTVFEPNPLPQNNYGILNSTTYSSPQLGALSSYQKLGYNWTEPQRLVKSSNKRDIDSSTGYPTKSKKARNNGEEAAEETYSHIPVATILPSSDYQPLETSSHIKSLVTTEELLTPIASRDDGHKETKVEKGQAEAGIAQECVTPDLGIDKETLQEKGQGGEDVSGECVTPDLDVPSDILGSLGEGEPWWSGMQTDQNSFLAETDNLLDQSPFASFEPSSPMGLSATLQLLSDFEEDFENSTLSKLSASFSIPHCQFENLEDLDSTLQSVDMDVLASPAKLDPEVTTQES</sequence>
<dbReference type="InterPro" id="IPR049227">
    <property type="entry name" value="DUF6824"/>
</dbReference>
<evidence type="ECO:0000313" key="4">
    <source>
        <dbReference type="Proteomes" id="UP001295423"/>
    </source>
</evidence>
<comment type="caution">
    <text evidence="3">The sequence shown here is derived from an EMBL/GenBank/DDBJ whole genome shotgun (WGS) entry which is preliminary data.</text>
</comment>
<dbReference type="AlphaFoldDB" id="A0AAD2JI58"/>
<organism evidence="3 4">
    <name type="scientific">Cylindrotheca closterium</name>
    <dbReference type="NCBI Taxonomy" id="2856"/>
    <lineage>
        <taxon>Eukaryota</taxon>
        <taxon>Sar</taxon>
        <taxon>Stramenopiles</taxon>
        <taxon>Ochrophyta</taxon>
        <taxon>Bacillariophyta</taxon>
        <taxon>Bacillariophyceae</taxon>
        <taxon>Bacillariophycidae</taxon>
        <taxon>Bacillariales</taxon>
        <taxon>Bacillariaceae</taxon>
        <taxon>Cylindrotheca</taxon>
    </lineage>
</organism>
<dbReference type="EMBL" id="CAKOGP040001825">
    <property type="protein sequence ID" value="CAJ1953350.1"/>
    <property type="molecule type" value="Genomic_DNA"/>
</dbReference>
<proteinExistence type="predicted"/>
<feature type="domain" description="DUF6824" evidence="2">
    <location>
        <begin position="55"/>
        <end position="119"/>
    </location>
</feature>
<gene>
    <name evidence="3" type="ORF">CYCCA115_LOCUS13986</name>
</gene>
<feature type="compositionally biased region" description="Polar residues" evidence="1">
    <location>
        <begin position="1"/>
        <end position="11"/>
    </location>
</feature>
<dbReference type="Proteomes" id="UP001295423">
    <property type="component" value="Unassembled WGS sequence"/>
</dbReference>
<evidence type="ECO:0000313" key="3">
    <source>
        <dbReference type="EMBL" id="CAJ1953350.1"/>
    </source>
</evidence>